<dbReference type="PANTHER" id="PTHR35046:SF9">
    <property type="entry name" value="RNA-DIRECTED DNA POLYMERASE"/>
    <property type="match status" value="1"/>
</dbReference>
<dbReference type="EMBL" id="QJKJ01002917">
    <property type="protein sequence ID" value="RDY00744.1"/>
    <property type="molecule type" value="Genomic_DNA"/>
</dbReference>
<feature type="non-terminal residue" evidence="2">
    <location>
        <position position="1"/>
    </location>
</feature>
<dbReference type="AlphaFoldDB" id="A0A371HDG4"/>
<accession>A0A371HDG4</accession>
<proteinExistence type="predicted"/>
<protein>
    <recommendedName>
        <fullName evidence="1">Retrotransposon gag domain-containing protein</fullName>
    </recommendedName>
</protein>
<comment type="caution">
    <text evidence="2">The sequence shown here is derived from an EMBL/GenBank/DDBJ whole genome shotgun (WGS) entry which is preliminary data.</text>
</comment>
<dbReference type="Pfam" id="PF03732">
    <property type="entry name" value="Retrotrans_gag"/>
    <property type="match status" value="1"/>
</dbReference>
<gene>
    <name evidence="2" type="ORF">CR513_16036</name>
</gene>
<reference evidence="2" key="1">
    <citation type="submission" date="2018-05" db="EMBL/GenBank/DDBJ databases">
        <title>Draft genome of Mucuna pruriens seed.</title>
        <authorList>
            <person name="Nnadi N.E."/>
            <person name="Vos R."/>
            <person name="Hasami M.H."/>
            <person name="Devisetty U.K."/>
            <person name="Aguiy J.C."/>
        </authorList>
    </citation>
    <scope>NUCLEOTIDE SEQUENCE [LARGE SCALE GENOMIC DNA]</scope>
    <source>
        <strain evidence="2">JCA_2017</strain>
    </source>
</reference>
<feature type="domain" description="Retrotransposon gag" evidence="1">
    <location>
        <begin position="93"/>
        <end position="131"/>
    </location>
</feature>
<evidence type="ECO:0000313" key="2">
    <source>
        <dbReference type="EMBL" id="RDY00744.1"/>
    </source>
</evidence>
<name>A0A371HDG4_MUCPR</name>
<organism evidence="2 3">
    <name type="scientific">Mucuna pruriens</name>
    <name type="common">Velvet bean</name>
    <name type="synonym">Dolichos pruriens</name>
    <dbReference type="NCBI Taxonomy" id="157652"/>
    <lineage>
        <taxon>Eukaryota</taxon>
        <taxon>Viridiplantae</taxon>
        <taxon>Streptophyta</taxon>
        <taxon>Embryophyta</taxon>
        <taxon>Tracheophyta</taxon>
        <taxon>Spermatophyta</taxon>
        <taxon>Magnoliopsida</taxon>
        <taxon>eudicotyledons</taxon>
        <taxon>Gunneridae</taxon>
        <taxon>Pentapetalae</taxon>
        <taxon>rosids</taxon>
        <taxon>fabids</taxon>
        <taxon>Fabales</taxon>
        <taxon>Fabaceae</taxon>
        <taxon>Papilionoideae</taxon>
        <taxon>50 kb inversion clade</taxon>
        <taxon>NPAAA clade</taxon>
        <taxon>indigoferoid/millettioid clade</taxon>
        <taxon>Phaseoleae</taxon>
        <taxon>Mucuna</taxon>
    </lineage>
</organism>
<dbReference type="InterPro" id="IPR005162">
    <property type="entry name" value="Retrotrans_gag_dom"/>
</dbReference>
<feature type="non-terminal residue" evidence="2">
    <location>
        <position position="140"/>
    </location>
</feature>
<dbReference type="Proteomes" id="UP000257109">
    <property type="component" value="Unassembled WGS sequence"/>
</dbReference>
<evidence type="ECO:0000313" key="3">
    <source>
        <dbReference type="Proteomes" id="UP000257109"/>
    </source>
</evidence>
<evidence type="ECO:0000259" key="1">
    <source>
        <dbReference type="Pfam" id="PF03732"/>
    </source>
</evidence>
<keyword evidence="3" id="KW-1185">Reference proteome</keyword>
<sequence>ILIISREGGEQEVDIKFIKAIQEQFKALNEYSDRRNNENERRRKGEPKRDNYLGNIKMTILEFQGKNDLELYFNLSREGDLYHVITIGTCTKKQDSMSVEDYYKEMEITMIRANVKEDHEETMSRFIRGLKKEIPDVVEL</sequence>
<dbReference type="OrthoDB" id="1731207at2759"/>
<dbReference type="PANTHER" id="PTHR35046">
    <property type="entry name" value="ZINC KNUCKLE (CCHC-TYPE) FAMILY PROTEIN"/>
    <property type="match status" value="1"/>
</dbReference>